<keyword evidence="1" id="KW-0472">Membrane</keyword>
<dbReference type="AlphaFoldDB" id="A0A5Q5BF50"/>
<name>A0A5Q5BF50_MYCSS</name>
<dbReference type="KEGG" id="mmc:Mmcs_0681"/>
<protein>
    <submittedName>
        <fullName evidence="2">Uncharacterized protein</fullName>
    </submittedName>
</protein>
<reference evidence="2" key="1">
    <citation type="submission" date="2006-06" db="EMBL/GenBank/DDBJ databases">
        <title>Complete sequence of chromosome of Mycobacterium sp. MCS.</title>
        <authorList>
            <consortium name="US DOE Joint Genome Institute"/>
            <person name="Copeland A."/>
            <person name="Lucas S."/>
            <person name="Lapidus A."/>
            <person name="Barry K."/>
            <person name="Detter J.C."/>
            <person name="Glavina del Rio T."/>
            <person name="Hammon N."/>
            <person name="Israni S."/>
            <person name="Dalin E."/>
            <person name="Tice H."/>
            <person name="Pitluck S."/>
            <person name="Martinez M."/>
            <person name="Schmutz J."/>
            <person name="Larimer F."/>
            <person name="Land M."/>
            <person name="Hauser L."/>
            <person name="Kyrpides N."/>
            <person name="Kim E."/>
            <person name="Miller C.D."/>
            <person name="Hughes J.E."/>
            <person name="Anderson A.J."/>
            <person name="Sims R.C."/>
            <person name="Richardson P."/>
        </authorList>
    </citation>
    <scope>NUCLEOTIDE SEQUENCE [LARGE SCALE GENOMIC DNA]</scope>
    <source>
        <strain evidence="2">MCS</strain>
    </source>
</reference>
<keyword evidence="1" id="KW-0812">Transmembrane</keyword>
<sequence length="148" mass="15393" precursor="true">MTASPRPSRPRVVEFGFWALVAGAALLVFGGLIATTVTFETARSAVDPEMSNDQLRDYLTVYRGVGIGAAVAGGVLAFLASRARRGDPKFRRATIGLSLAIAVVLVLLAAGAGLGQPVMLLALVPIAVGTVLLTRRSAAGWFDQGEAR</sequence>
<feature type="transmembrane region" description="Helical" evidence="1">
    <location>
        <begin position="59"/>
        <end position="81"/>
    </location>
</feature>
<evidence type="ECO:0000256" key="1">
    <source>
        <dbReference type="SAM" id="Phobius"/>
    </source>
</evidence>
<accession>A0A5Q5BF50</accession>
<evidence type="ECO:0000313" key="2">
    <source>
        <dbReference type="EMBL" id="ABG06802.1"/>
    </source>
</evidence>
<organism evidence="2">
    <name type="scientific">Mycobacterium sp. (strain MCS)</name>
    <dbReference type="NCBI Taxonomy" id="164756"/>
    <lineage>
        <taxon>Bacteria</taxon>
        <taxon>Bacillati</taxon>
        <taxon>Actinomycetota</taxon>
        <taxon>Actinomycetes</taxon>
        <taxon>Mycobacteriales</taxon>
        <taxon>Mycobacteriaceae</taxon>
        <taxon>Mycobacterium</taxon>
    </lineage>
</organism>
<proteinExistence type="predicted"/>
<gene>
    <name evidence="2" type="ordered locus">Mmcs_0681</name>
</gene>
<feature type="transmembrane region" description="Helical" evidence="1">
    <location>
        <begin position="93"/>
        <end position="112"/>
    </location>
</feature>
<feature type="transmembrane region" description="Helical" evidence="1">
    <location>
        <begin position="12"/>
        <end position="39"/>
    </location>
</feature>
<dbReference type="EMBL" id="CP000384">
    <property type="protein sequence ID" value="ABG06802.1"/>
    <property type="molecule type" value="Genomic_DNA"/>
</dbReference>
<keyword evidence="1" id="KW-1133">Transmembrane helix</keyword>